<name>A0A9Q0RLW7_BLOTA</name>
<organism evidence="2 3">
    <name type="scientific">Blomia tropicalis</name>
    <name type="common">Mite</name>
    <dbReference type="NCBI Taxonomy" id="40697"/>
    <lineage>
        <taxon>Eukaryota</taxon>
        <taxon>Metazoa</taxon>
        <taxon>Ecdysozoa</taxon>
        <taxon>Arthropoda</taxon>
        <taxon>Chelicerata</taxon>
        <taxon>Arachnida</taxon>
        <taxon>Acari</taxon>
        <taxon>Acariformes</taxon>
        <taxon>Sarcoptiformes</taxon>
        <taxon>Astigmata</taxon>
        <taxon>Glycyphagoidea</taxon>
        <taxon>Echimyopodidae</taxon>
        <taxon>Blomia</taxon>
    </lineage>
</organism>
<protein>
    <submittedName>
        <fullName evidence="2">Uncharacterized protein</fullName>
    </submittedName>
</protein>
<evidence type="ECO:0000313" key="2">
    <source>
        <dbReference type="EMBL" id="KAJ6220778.1"/>
    </source>
</evidence>
<dbReference type="Proteomes" id="UP001142055">
    <property type="component" value="Chromosome 2"/>
</dbReference>
<sequence length="234" mass="27107">MIHKAESLETFKLDLKFINSPSEPKIETIKEQETNDFVPFSIKSAFNSSSIENILNEMEGFQTPKSVLSERKHFNMKNIDLNDITPIPSPQPIAKNEKQFHTSVTRIHQSNINIFQATTETYSREIRASSFAKPIGKFTFEPEPEQMESKIEVEPKQSVESSTKLPQLNSQSPKPKNRKMSKFSLKKKKMKHNNEPLNCNVDVIYENVKIVKPWYKRNPIKPIQRMFSNVLPNK</sequence>
<feature type="compositionally biased region" description="Polar residues" evidence="1">
    <location>
        <begin position="158"/>
        <end position="174"/>
    </location>
</feature>
<keyword evidence="3" id="KW-1185">Reference proteome</keyword>
<feature type="region of interest" description="Disordered" evidence="1">
    <location>
        <begin position="137"/>
        <end position="192"/>
    </location>
</feature>
<dbReference type="EMBL" id="JAPWDV010000002">
    <property type="protein sequence ID" value="KAJ6220778.1"/>
    <property type="molecule type" value="Genomic_DNA"/>
</dbReference>
<dbReference type="AlphaFoldDB" id="A0A9Q0RLW7"/>
<feature type="compositionally biased region" description="Basic residues" evidence="1">
    <location>
        <begin position="175"/>
        <end position="191"/>
    </location>
</feature>
<gene>
    <name evidence="2" type="ORF">RDWZM_006590</name>
</gene>
<comment type="caution">
    <text evidence="2">The sequence shown here is derived from an EMBL/GenBank/DDBJ whole genome shotgun (WGS) entry which is preliminary data.</text>
</comment>
<evidence type="ECO:0000313" key="3">
    <source>
        <dbReference type="Proteomes" id="UP001142055"/>
    </source>
</evidence>
<proteinExistence type="predicted"/>
<feature type="compositionally biased region" description="Basic and acidic residues" evidence="1">
    <location>
        <begin position="147"/>
        <end position="157"/>
    </location>
</feature>
<reference evidence="2" key="1">
    <citation type="submission" date="2022-12" db="EMBL/GenBank/DDBJ databases">
        <title>Genome assemblies of Blomia tropicalis.</title>
        <authorList>
            <person name="Cui Y."/>
        </authorList>
    </citation>
    <scope>NUCLEOTIDE SEQUENCE</scope>
    <source>
        <tissue evidence="2">Adult mites</tissue>
    </source>
</reference>
<evidence type="ECO:0000256" key="1">
    <source>
        <dbReference type="SAM" id="MobiDB-lite"/>
    </source>
</evidence>
<accession>A0A9Q0RLW7</accession>